<comment type="caution">
    <text evidence="2">The sequence shown here is derived from an EMBL/GenBank/DDBJ whole genome shotgun (WGS) entry which is preliminary data.</text>
</comment>
<evidence type="ECO:0000313" key="2">
    <source>
        <dbReference type="EMBL" id="GHJ26223.1"/>
    </source>
</evidence>
<evidence type="ECO:0000256" key="1">
    <source>
        <dbReference type="SAM" id="MobiDB-lite"/>
    </source>
</evidence>
<feature type="region of interest" description="Disordered" evidence="1">
    <location>
        <begin position="1"/>
        <end position="29"/>
    </location>
</feature>
<protein>
    <submittedName>
        <fullName evidence="2">Uncharacterized protein</fullName>
    </submittedName>
</protein>
<reference evidence="2" key="1">
    <citation type="submission" date="2024-05" db="EMBL/GenBank/DDBJ databases">
        <title>Whole genome shotgun sequence of Streptomyces hygroscopicus NBRC 113678.</title>
        <authorList>
            <person name="Komaki H."/>
            <person name="Tamura T."/>
        </authorList>
    </citation>
    <scope>NUCLEOTIDE SEQUENCE</scope>
    <source>
        <strain evidence="2">N11-34</strain>
    </source>
</reference>
<accession>A0ABQ3TSA8</accession>
<proteinExistence type="predicted"/>
<dbReference type="EMBL" id="BNEK01000002">
    <property type="protein sequence ID" value="GHJ26223.1"/>
    <property type="molecule type" value="Genomic_DNA"/>
</dbReference>
<organism evidence="2 3">
    <name type="scientific">Streptomyces hygroscopicus</name>
    <dbReference type="NCBI Taxonomy" id="1912"/>
    <lineage>
        <taxon>Bacteria</taxon>
        <taxon>Bacillati</taxon>
        <taxon>Actinomycetota</taxon>
        <taxon>Actinomycetes</taxon>
        <taxon>Kitasatosporales</taxon>
        <taxon>Streptomycetaceae</taxon>
        <taxon>Streptomyces</taxon>
        <taxon>Streptomyces violaceusniger group</taxon>
    </lineage>
</organism>
<dbReference type="Proteomes" id="UP001054854">
    <property type="component" value="Unassembled WGS sequence"/>
</dbReference>
<keyword evidence="3" id="KW-1185">Reference proteome</keyword>
<feature type="region of interest" description="Disordered" evidence="1">
    <location>
        <begin position="73"/>
        <end position="110"/>
    </location>
</feature>
<evidence type="ECO:0000313" key="3">
    <source>
        <dbReference type="Proteomes" id="UP001054854"/>
    </source>
</evidence>
<name>A0ABQ3TSA8_STRHY</name>
<sequence>MRAVSTGERSTTVLAKKPTARSSSVRPRPEVTVPMAMSSCPDQRANSAWQAATSAVNSVVRSCAASRRSRSAVARSTVNSCTAPAAVRSGGRGRSVGSSRGTTPSSRSFQ</sequence>
<gene>
    <name evidence="2" type="ORF">TPA0910_06560</name>
</gene>